<sequence>MALRFRRLRETSRLLTLSFSGNDYKKCRPAQNWWALSRVPRSHVLDKISRRILPTEFHFQRFSSASKLPKKSTLEFDIVSFIKSCLNQHEGPNHCWLNKSEGTNNFSKRNGTFLVIAGQFSESSLTNSFETVIFFEKVKLLQQRFPQLHIIGFQSGSLICSAAKRSNLVQLIVKENITFPILLSNKNFSEVGNGACCILFKDFRNPVFHHENGLDFGVLHKAVEELHLQHNGKSKAPNNFKDTGSKQDEIIIEPNLCSMQNFLFYFPGCISADESGNRLFVSDSNHHRIIIFNGNGKILDCIGCSPGFEDGEFESSKLTRPAASFYHDAEDCLYLVDSENHAIRRADLGRRVLETLSPASNANKKSYQFWTWIKDKLRLRSNANTEPEAHDTETLVFPWHLIKSADDNLLVINRSFETLWMVNLASGEIEEVIKGFSNILEICREQYLEKVSLLKQMPVDWLQQQACAACASEELPYAGLISSLTTFRNQIVISDMVGQSVVKLSEDSKVFSNIQFSNIGILGLPYWLSPRLERAYAISGGCQGTEIDHLQCFSLLPGKVNVQLNVSFPVDTELVEPLQDGCIWCQARGVATIVSEEESEKVGSAQKWYDELDTLVFTSPESEAGDEHEDTVSGIKFQNDKFQINTAVNTSPGTSEVIINAALYLKLRRQLDQPDDHQEKYAARIVDLLSSRRSGKMERDACIQFLLKSSMDLRELIFMKPLQVRIKLDSFDHPKADNGRDIIFTESSIEVNVSLNS</sequence>
<organism evidence="2 3">
    <name type="scientific">Trema orientale</name>
    <name type="common">Charcoal tree</name>
    <name type="synonym">Celtis orientalis</name>
    <dbReference type="NCBI Taxonomy" id="63057"/>
    <lineage>
        <taxon>Eukaryota</taxon>
        <taxon>Viridiplantae</taxon>
        <taxon>Streptophyta</taxon>
        <taxon>Embryophyta</taxon>
        <taxon>Tracheophyta</taxon>
        <taxon>Spermatophyta</taxon>
        <taxon>Magnoliopsida</taxon>
        <taxon>eudicotyledons</taxon>
        <taxon>Gunneridae</taxon>
        <taxon>Pentapetalae</taxon>
        <taxon>rosids</taxon>
        <taxon>fabids</taxon>
        <taxon>Rosales</taxon>
        <taxon>Cannabaceae</taxon>
        <taxon>Trema</taxon>
    </lineage>
</organism>
<name>A0A2P5CIC1_TREOI</name>
<reference evidence="3" key="1">
    <citation type="submission" date="2016-06" db="EMBL/GenBank/DDBJ databases">
        <title>Parallel loss of symbiosis genes in relatives of nitrogen-fixing non-legume Parasponia.</title>
        <authorList>
            <person name="Van Velzen R."/>
            <person name="Holmer R."/>
            <person name="Bu F."/>
            <person name="Rutten L."/>
            <person name="Van Zeijl A."/>
            <person name="Liu W."/>
            <person name="Santuari L."/>
            <person name="Cao Q."/>
            <person name="Sharma T."/>
            <person name="Shen D."/>
            <person name="Roswanjaya Y."/>
            <person name="Wardhani T."/>
            <person name="Kalhor M.S."/>
            <person name="Jansen J."/>
            <person name="Van den Hoogen J."/>
            <person name="Gungor B."/>
            <person name="Hartog M."/>
            <person name="Hontelez J."/>
            <person name="Verver J."/>
            <person name="Yang W.-C."/>
            <person name="Schijlen E."/>
            <person name="Repin R."/>
            <person name="Schilthuizen M."/>
            <person name="Schranz E."/>
            <person name="Heidstra R."/>
            <person name="Miyata K."/>
            <person name="Fedorova E."/>
            <person name="Kohlen W."/>
            <person name="Bisseling T."/>
            <person name="Smit S."/>
            <person name="Geurts R."/>
        </authorList>
    </citation>
    <scope>NUCLEOTIDE SEQUENCE [LARGE SCALE GENOMIC DNA]</scope>
    <source>
        <strain evidence="3">cv. RG33-2</strain>
    </source>
</reference>
<dbReference type="FunCoup" id="A0A2P5CIC1">
    <property type="interactions" value="1445"/>
</dbReference>
<dbReference type="STRING" id="63057.A0A2P5CIC1"/>
<evidence type="ECO:0000313" key="2">
    <source>
        <dbReference type="EMBL" id="PON60790.1"/>
    </source>
</evidence>
<dbReference type="PANTHER" id="PTHR46388">
    <property type="entry name" value="NHL REPEAT-CONTAINING PROTEIN 2"/>
    <property type="match status" value="1"/>
</dbReference>
<dbReference type="Proteomes" id="UP000237000">
    <property type="component" value="Unassembled WGS sequence"/>
</dbReference>
<dbReference type="InParanoid" id="A0A2P5CIC1"/>
<accession>A0A2P5CIC1</accession>
<gene>
    <name evidence="2" type="ORF">TorRG33x02_283630</name>
</gene>
<dbReference type="OrthoDB" id="273823at2759"/>
<dbReference type="Gene3D" id="2.120.10.30">
    <property type="entry name" value="TolB, C-terminal domain"/>
    <property type="match status" value="1"/>
</dbReference>
<dbReference type="InterPro" id="IPR001258">
    <property type="entry name" value="NHL_repeat"/>
</dbReference>
<dbReference type="FunFam" id="2.120.10.30:FF:000108">
    <property type="entry name" value="NHL domain-containing protein"/>
    <property type="match status" value="1"/>
</dbReference>
<dbReference type="PANTHER" id="PTHR46388:SF3">
    <property type="entry name" value="DUF1618 DOMAIN-CONTAINING PROTEIN"/>
    <property type="match status" value="1"/>
</dbReference>
<comment type="caution">
    <text evidence="2">The sequence shown here is derived from an EMBL/GenBank/DDBJ whole genome shotgun (WGS) entry which is preliminary data.</text>
</comment>
<dbReference type="AlphaFoldDB" id="A0A2P5CIC1"/>
<dbReference type="Pfam" id="PF01436">
    <property type="entry name" value="NHL"/>
    <property type="match status" value="1"/>
</dbReference>
<keyword evidence="3" id="KW-1185">Reference proteome</keyword>
<evidence type="ECO:0000256" key="1">
    <source>
        <dbReference type="ARBA" id="ARBA00022737"/>
    </source>
</evidence>
<dbReference type="SUPFAM" id="SSF63829">
    <property type="entry name" value="Calcium-dependent phosphotriesterase"/>
    <property type="match status" value="1"/>
</dbReference>
<dbReference type="EMBL" id="JXTC01000361">
    <property type="protein sequence ID" value="PON60790.1"/>
    <property type="molecule type" value="Genomic_DNA"/>
</dbReference>
<protein>
    <submittedName>
        <fullName evidence="2">Six-bladed beta-propeller</fullName>
    </submittedName>
</protein>
<evidence type="ECO:0000313" key="3">
    <source>
        <dbReference type="Proteomes" id="UP000237000"/>
    </source>
</evidence>
<dbReference type="InterPro" id="IPR011042">
    <property type="entry name" value="6-blade_b-propeller_TolB-like"/>
</dbReference>
<proteinExistence type="predicted"/>
<keyword evidence="1" id="KW-0677">Repeat</keyword>